<proteinExistence type="predicted"/>
<dbReference type="Proteomes" id="UP000001917">
    <property type="component" value="Chromosome"/>
</dbReference>
<keyword evidence="2" id="KW-1185">Reference proteome</keyword>
<gene>
    <name evidence="1" type="ordered locus">Aaci_1085</name>
</gene>
<name>C8WVJ9_ALIAD</name>
<dbReference type="HOGENOM" id="CLU_2784697_0_0_9"/>
<dbReference type="AlphaFoldDB" id="C8WVJ9"/>
<evidence type="ECO:0000313" key="1">
    <source>
        <dbReference type="EMBL" id="ACV58121.1"/>
    </source>
</evidence>
<evidence type="ECO:0000313" key="2">
    <source>
        <dbReference type="Proteomes" id="UP000001917"/>
    </source>
</evidence>
<dbReference type="KEGG" id="aac:Aaci_1085"/>
<organism evidence="1 2">
    <name type="scientific">Alicyclobacillus acidocaldarius subsp. acidocaldarius (strain ATCC 27009 / DSM 446 / BCRC 14685 / JCM 5260 / KCTC 1825 / NBRC 15652 / NCIMB 11725 / NRRL B-14509 / 104-IA)</name>
    <name type="common">Bacillus acidocaldarius</name>
    <dbReference type="NCBI Taxonomy" id="521098"/>
    <lineage>
        <taxon>Bacteria</taxon>
        <taxon>Bacillati</taxon>
        <taxon>Bacillota</taxon>
        <taxon>Bacilli</taxon>
        <taxon>Bacillales</taxon>
        <taxon>Alicyclobacillaceae</taxon>
        <taxon>Alicyclobacillus</taxon>
    </lineage>
</organism>
<sequence>MELRNEKDLRIYGRWYLAGPMSGYPDRPRSAVRKTGLGATGCGRRFTVSLDVTLWCSYRAGSARKARG</sequence>
<reference evidence="1 2" key="2">
    <citation type="journal article" date="2010" name="Stand. Genomic Sci.">
        <title>Complete genome sequence of Alicyclobacillus acidocaldarius type strain (104-IA).</title>
        <authorList>
            <person name="Mavromatis K."/>
            <person name="Sikorski J."/>
            <person name="Lapidus A."/>
            <person name="Glavina Del Rio T."/>
            <person name="Copeland A."/>
            <person name="Tice H."/>
            <person name="Cheng J.F."/>
            <person name="Lucas S."/>
            <person name="Chen F."/>
            <person name="Nolan M."/>
            <person name="Bruce D."/>
            <person name="Goodwin L."/>
            <person name="Pitluck S."/>
            <person name="Ivanova N."/>
            <person name="Ovchinnikova G."/>
            <person name="Pati A."/>
            <person name="Chen A."/>
            <person name="Palaniappan K."/>
            <person name="Land M."/>
            <person name="Hauser L."/>
            <person name="Chang Y.J."/>
            <person name="Jeffries C.D."/>
            <person name="Chain P."/>
            <person name="Meincke L."/>
            <person name="Sims D."/>
            <person name="Chertkov O."/>
            <person name="Han C."/>
            <person name="Brettin T."/>
            <person name="Detter J.C."/>
            <person name="Wahrenburg C."/>
            <person name="Rohde M."/>
            <person name="Pukall R."/>
            <person name="Goker M."/>
            <person name="Bristow J."/>
            <person name="Eisen J.A."/>
            <person name="Markowitz V."/>
            <person name="Hugenholtz P."/>
            <person name="Klenk H.P."/>
            <person name="Kyrpides N.C."/>
        </authorList>
    </citation>
    <scope>NUCLEOTIDE SEQUENCE [LARGE SCALE GENOMIC DNA]</scope>
    <source>
        <strain evidence="2">ATCC 27009 / DSM 446 / BCRC 14685 / JCM 5260 / KCTC 1825 / NBRC 15652 / NCIMB 11725 / NRRL B-14509 / 104-IA</strain>
    </source>
</reference>
<protein>
    <submittedName>
        <fullName evidence="1">Uncharacterized protein</fullName>
    </submittedName>
</protein>
<dbReference type="EMBL" id="CP001727">
    <property type="protein sequence ID" value="ACV58121.1"/>
    <property type="molecule type" value="Genomic_DNA"/>
</dbReference>
<accession>C8WVJ9</accession>
<dbReference type="STRING" id="521098.Aaci_1085"/>
<reference evidence="2" key="1">
    <citation type="submission" date="2009-09" db="EMBL/GenBank/DDBJ databases">
        <title>The complete chromosome of Alicyclobacillus acidocaldarius subsp. acidocaldarius DSM 446.</title>
        <authorList>
            <consortium name="US DOE Joint Genome Institute (JGI-PGF)"/>
            <person name="Lucas S."/>
            <person name="Copeland A."/>
            <person name="Lapidus A."/>
            <person name="Glavina del Rio T."/>
            <person name="Dalin E."/>
            <person name="Tice H."/>
            <person name="Bruce D."/>
            <person name="Goodwin L."/>
            <person name="Pitluck S."/>
            <person name="Kyrpides N."/>
            <person name="Mavromatis K."/>
            <person name="Ivanova N."/>
            <person name="Ovchinnikova G."/>
            <person name="Chertkov O."/>
            <person name="Sims D."/>
            <person name="Brettin T."/>
            <person name="Detter J.C."/>
            <person name="Han C."/>
            <person name="Larimer F."/>
            <person name="Land M."/>
            <person name="Hauser L."/>
            <person name="Markowitz V."/>
            <person name="Cheng J.-F."/>
            <person name="Hugenholtz P."/>
            <person name="Woyke T."/>
            <person name="Wu D."/>
            <person name="Pukall R."/>
            <person name="Klenk H.-P."/>
            <person name="Eisen J.A."/>
        </authorList>
    </citation>
    <scope>NUCLEOTIDE SEQUENCE [LARGE SCALE GENOMIC DNA]</scope>
    <source>
        <strain evidence="2">ATCC 27009 / DSM 446 / BCRC 14685 / JCM 5260 / KCTC 1825 / NBRC 15652 / NCIMB 11725 / NRRL B-14509 / 104-IA</strain>
    </source>
</reference>